<feature type="region of interest" description="Disordered" evidence="1">
    <location>
        <begin position="274"/>
        <end position="430"/>
    </location>
</feature>
<accession>A0A9W8N747</accession>
<feature type="compositionally biased region" description="Basic and acidic residues" evidence="1">
    <location>
        <begin position="113"/>
        <end position="129"/>
    </location>
</feature>
<dbReference type="GO" id="GO:0005737">
    <property type="term" value="C:cytoplasm"/>
    <property type="evidence" value="ECO:0007669"/>
    <property type="project" value="TreeGrafter"/>
</dbReference>
<evidence type="ECO:0000313" key="2">
    <source>
        <dbReference type="EMBL" id="KAJ3560968.1"/>
    </source>
</evidence>
<feature type="region of interest" description="Disordered" evidence="1">
    <location>
        <begin position="221"/>
        <end position="245"/>
    </location>
</feature>
<feature type="compositionally biased region" description="Basic and acidic residues" evidence="1">
    <location>
        <begin position="95"/>
        <end position="105"/>
    </location>
</feature>
<feature type="compositionally biased region" description="Low complexity" evidence="1">
    <location>
        <begin position="771"/>
        <end position="785"/>
    </location>
</feature>
<dbReference type="AlphaFoldDB" id="A0A9W8N747"/>
<dbReference type="InterPro" id="IPR027417">
    <property type="entry name" value="P-loop_NTPase"/>
</dbReference>
<dbReference type="Pfam" id="PF08316">
    <property type="entry name" value="Pal1"/>
    <property type="match status" value="1"/>
</dbReference>
<evidence type="ECO:0000313" key="3">
    <source>
        <dbReference type="Proteomes" id="UP001148614"/>
    </source>
</evidence>
<gene>
    <name evidence="2" type="ORF">NPX13_g9118</name>
</gene>
<proteinExistence type="predicted"/>
<reference evidence="2" key="1">
    <citation type="submission" date="2022-07" db="EMBL/GenBank/DDBJ databases">
        <title>Genome Sequence of Xylaria arbuscula.</title>
        <authorList>
            <person name="Buettner E."/>
        </authorList>
    </citation>
    <scope>NUCLEOTIDE SEQUENCE</scope>
    <source>
        <strain evidence="2">VT107</strain>
    </source>
</reference>
<comment type="caution">
    <text evidence="2">The sequence shown here is derived from an EMBL/GenBank/DDBJ whole genome shotgun (WGS) entry which is preliminary data.</text>
</comment>
<dbReference type="PANTHER" id="PTHR28307">
    <property type="entry name" value="PROTEIN PAL1"/>
    <property type="match status" value="1"/>
</dbReference>
<dbReference type="PANTHER" id="PTHR28307:SF2">
    <property type="entry name" value="PROTEIN PAL1"/>
    <property type="match status" value="1"/>
</dbReference>
<keyword evidence="3" id="KW-1185">Reference proteome</keyword>
<feature type="compositionally biased region" description="Polar residues" evidence="1">
    <location>
        <begin position="80"/>
        <end position="94"/>
    </location>
</feature>
<feature type="compositionally biased region" description="Basic and acidic residues" evidence="1">
    <location>
        <begin position="344"/>
        <end position="360"/>
    </location>
</feature>
<dbReference type="InterPro" id="IPR013226">
    <property type="entry name" value="Pal1"/>
</dbReference>
<dbReference type="EMBL" id="JANPWZ010002156">
    <property type="protein sequence ID" value="KAJ3560968.1"/>
    <property type="molecule type" value="Genomic_DNA"/>
</dbReference>
<protein>
    <submittedName>
        <fullName evidence="2">Uncharacterized protein</fullName>
    </submittedName>
</protein>
<dbReference type="Proteomes" id="UP001148614">
    <property type="component" value="Unassembled WGS sequence"/>
</dbReference>
<name>A0A9W8N747_9PEZI</name>
<feature type="region of interest" description="Disordered" evidence="1">
    <location>
        <begin position="624"/>
        <end position="795"/>
    </location>
</feature>
<feature type="region of interest" description="Disordered" evidence="1">
    <location>
        <begin position="1"/>
        <end position="145"/>
    </location>
</feature>
<feature type="compositionally biased region" description="Basic residues" evidence="1">
    <location>
        <begin position="289"/>
        <end position="303"/>
    </location>
</feature>
<feature type="compositionally biased region" description="Basic and acidic residues" evidence="1">
    <location>
        <begin position="227"/>
        <end position="245"/>
    </location>
</feature>
<dbReference type="VEuPathDB" id="FungiDB:F4678DRAFT_283323"/>
<feature type="compositionally biased region" description="Basic and acidic residues" evidence="1">
    <location>
        <begin position="630"/>
        <end position="664"/>
    </location>
</feature>
<feature type="compositionally biased region" description="Polar residues" evidence="1">
    <location>
        <begin position="668"/>
        <end position="683"/>
    </location>
</feature>
<evidence type="ECO:0000256" key="1">
    <source>
        <dbReference type="SAM" id="MobiDB-lite"/>
    </source>
</evidence>
<dbReference type="Gene3D" id="3.40.50.300">
    <property type="entry name" value="P-loop containing nucleotide triphosphate hydrolases"/>
    <property type="match status" value="1"/>
</dbReference>
<sequence>MADSKGTRSPTAEELFNSLDINDSTAKKPQPRPSGKRSDTDRPLRGPPRGENIPPQGRGPTSSHRPTRSQEEALRARRMQSGTNGSRPSGGSPQRKQEPRLRRNSDSSVMEKPITDEERRMREMRQRDRERRHRDGKTRPKKLDIIDQLDATSIYGTGLFHHDGPFDACNPHRNRKGSRRAPMQAFAKDSANNTIGGAGPLNKRPDHKLFMGQEPHDASTMYAGAKDSSRSKTHEMELFDPKQRGDYEYGEQTLGLGSSTFLEGTPAARTAIARNQEETAQEAAETGLGRKKSVVSRFKSIKRGPREYGEPKQVYSPDAYHGHSPRPSLPSAGATGERNPFFAEFDKAEEQISVRRKDSDAMSPMTPPPMPGASLERRATTDATMDGPDGQQKQAPGGGFMSRVKSLKGGRRQRPEPPSKDGLPGYTPGQAIQGIDIGAMQSDSHSPAGLVPVSGAALYAREMERRRDLRARGVVATGCSEIDDSLLLGGGFERGCVVGVSAEELDFGVLLGLQTIARALVFEDRPQTNPPLPQGEKKQKATIITTMPATTILPMLRDAVRCQVQARLGPRNTGVDAELRRCLEAISISRIFDIDGLWEVLRELEPAQDEERISYKDVVNEEVTTVHTSDQNREEKGISEVENVERSVTSEHREERGPIERSPEQENADQTTFGIPEPSQQHLGSLPERITELPPLRIGPELRAPARRAEVLDSEDEEPLSSSPLSSPPPSTIATVSLSQFEEHQPQSPVEEEPQLSSSPLSSPPPSTVAPESPSQSEEQSQNESQEIRFQIQNL</sequence>
<organism evidence="2 3">
    <name type="scientific">Xylaria arbuscula</name>
    <dbReference type="NCBI Taxonomy" id="114810"/>
    <lineage>
        <taxon>Eukaryota</taxon>
        <taxon>Fungi</taxon>
        <taxon>Dikarya</taxon>
        <taxon>Ascomycota</taxon>
        <taxon>Pezizomycotina</taxon>
        <taxon>Sordariomycetes</taxon>
        <taxon>Xylariomycetidae</taxon>
        <taxon>Xylariales</taxon>
        <taxon>Xylariaceae</taxon>
        <taxon>Xylaria</taxon>
    </lineage>
</organism>
<dbReference type="VEuPathDB" id="FungiDB:F4678DRAFT_283304"/>